<dbReference type="Proteomes" id="UP000234331">
    <property type="component" value="Unassembled WGS sequence"/>
</dbReference>
<name>A0A2I2KIU1_9ACTN</name>
<accession>A0A2I2KIU1</accession>
<keyword evidence="2" id="KW-1185">Reference proteome</keyword>
<protein>
    <submittedName>
        <fullName evidence="1">Uncharacterized protein</fullName>
    </submittedName>
</protein>
<evidence type="ECO:0000313" key="1">
    <source>
        <dbReference type="EMBL" id="SNQ45579.1"/>
    </source>
</evidence>
<reference evidence="1 2" key="1">
    <citation type="submission" date="2017-06" db="EMBL/GenBank/DDBJ databases">
        <authorList>
            <person name="Kim H.J."/>
            <person name="Triplett B.A."/>
        </authorList>
    </citation>
    <scope>NUCLEOTIDE SEQUENCE [LARGE SCALE GENOMIC DNA]</scope>
    <source>
        <strain evidence="1">FRACA_ARgP5</strain>
    </source>
</reference>
<dbReference type="EMBL" id="FZMO01000006">
    <property type="protein sequence ID" value="SNQ45579.1"/>
    <property type="molecule type" value="Genomic_DNA"/>
</dbReference>
<proteinExistence type="predicted"/>
<evidence type="ECO:0000313" key="2">
    <source>
        <dbReference type="Proteomes" id="UP000234331"/>
    </source>
</evidence>
<sequence>MVALIGFDKKTIGDVSYASRDAWVSPRRPSAGWNSPTTCSCRRLTPTSRLSAAQPA</sequence>
<gene>
    <name evidence="1" type="ORF">FRACA_1030013</name>
</gene>
<organism evidence="1 2">
    <name type="scientific">Frankia canadensis</name>
    <dbReference type="NCBI Taxonomy" id="1836972"/>
    <lineage>
        <taxon>Bacteria</taxon>
        <taxon>Bacillati</taxon>
        <taxon>Actinomycetota</taxon>
        <taxon>Actinomycetes</taxon>
        <taxon>Frankiales</taxon>
        <taxon>Frankiaceae</taxon>
        <taxon>Frankia</taxon>
    </lineage>
</organism>
<dbReference type="AlphaFoldDB" id="A0A2I2KIU1"/>